<evidence type="ECO:0000256" key="2">
    <source>
        <dbReference type="ARBA" id="ARBA00022443"/>
    </source>
</evidence>
<dbReference type="CDD" id="cd00160">
    <property type="entry name" value="RhoGEF"/>
    <property type="match status" value="1"/>
</dbReference>
<feature type="region of interest" description="Disordered" evidence="5">
    <location>
        <begin position="403"/>
        <end position="439"/>
    </location>
</feature>
<dbReference type="GO" id="GO:0035556">
    <property type="term" value="P:intracellular signal transduction"/>
    <property type="evidence" value="ECO:0007669"/>
    <property type="project" value="InterPro"/>
</dbReference>
<evidence type="ECO:0000259" key="7">
    <source>
        <dbReference type="PROSITE" id="PS50020"/>
    </source>
</evidence>
<keyword evidence="10" id="KW-1185">Reference proteome</keyword>
<dbReference type="PANTHER" id="PTHR46006:SF6">
    <property type="entry name" value="INTERSECTIN-2 ISOFORM X1"/>
    <property type="match status" value="1"/>
</dbReference>
<evidence type="ECO:0008006" key="11">
    <source>
        <dbReference type="Google" id="ProtNLM"/>
    </source>
</evidence>
<dbReference type="InterPro" id="IPR000219">
    <property type="entry name" value="DH_dom"/>
</dbReference>
<dbReference type="SUPFAM" id="SSF48065">
    <property type="entry name" value="DBL homology domain (DH-domain)"/>
    <property type="match status" value="1"/>
</dbReference>
<dbReference type="InterPro" id="IPR001715">
    <property type="entry name" value="CH_dom"/>
</dbReference>
<sequence length="1188" mass="127289">MISSLHLGSQTFTLHPQLHSTLNEWVDAVRRVVAPPATKGLHGFDSTLPKSDVLVELASGTLLCELVNVLHPGMIQRVHGNNPSVYGQLDNLGQLIMSFKSMGIECSFHPRDVVTGRCTLEFVAAILSFAKYAYCHSPTMPTPPPAFSTAELQSMHSFHSSNSSLPNAMKSSSGVVGYVPGPDLSILNSRMSSLEEQQHRLMEMMAGVERMTAMTQRSLDALVSGLLDAFTTSTSVALAQAAEAFPSNTALGYASAGSMSMAVSGQLNHCHSSESAIRRQAQAFPAGFDIQTALPPAPDLPTDILRSARHPDPTRQSTMSTLSHAPVTTSLLMQTPTVNTSSTLAAPGAPGFPRYATSTLRSMDTIQYLPDDDTLPPVTSLDNLDGCRSGAQSVLDGRISQGVLDADDDEPTANQSPRSTAATSEHHAGRRRTTTAETMSVHTVATTVRSADRKSISELLALKHELSARLPTAVLDACTTRIDLLRQSAIYELIETERDFVRDISVLVEVVRPWLLQRVAEVGEDKREDAGATGDTAGRLVKNVEAMFGNLEQVLENHVRIMDLMNEQVDRSPVIEGIELVVQEMVPLLDVHAAYATHYSSAIIPVLKLGQMLSISQQVAQLPETNRQSLDSFLIKPIQRVSKYPLLIGEIRKHSFENAPNYKLLESALTSTQRLLEQVNANSAPPAQATSAQLAVFSKTISGFHGLDLSPDCEFIREGTAWRWTASSSKLVPVHWILFGELLLVCKPSSARSLRKKYDILASLVPVKLVVVPTGAIAAHPNVFPVDLLPVGDEHDGVAEPGSSSLVAWVGGAAAAGASSDKLPVMTFAFDSTDERGAWIRALEKAASVEIAKGKGSGSALVRKRSKKSSWIGGGGRKAVSPGPNFAAHAGLPKSPISPHDLPDNCELLVRTLDSHTPTTRYELGFSKATYLRVVNQDRDDLWKVSMNRMCGLVPKSLVAKVDTDSARYSHLMQACQSDLALTWIDCPGECTVSMRKTAIVGNEGVLRERHARSASLGSVASRVSELIGEVVTAAGTGGRDAKGVKGKDRGASDHDSSEEKVPPRPTSAFSERSVAASVNRGHRRSSSKQAKLSKRQGSKASSTDGLGHGSTAGLFPDPAPITAKHAVVPVEGRSGWKQVIPANGDKPYYFNVETGQSVWVLAGVADSGTVVVGGDQESRPETPIRTG</sequence>
<dbReference type="Gene3D" id="2.30.29.30">
    <property type="entry name" value="Pleckstrin-homology domain (PH domain)/Phosphotyrosine-binding domain (PTB)"/>
    <property type="match status" value="1"/>
</dbReference>
<dbReference type="STRING" id="765915.A0A1Y2I1V6"/>
<keyword evidence="4" id="KW-0344">Guanine-nucleotide releasing factor</keyword>
<dbReference type="PROSITE" id="PS50020">
    <property type="entry name" value="WW_DOMAIN_2"/>
    <property type="match status" value="1"/>
</dbReference>
<name>A0A1Y2I1V6_9FUNG</name>
<dbReference type="InterPro" id="IPR035899">
    <property type="entry name" value="DBL_dom_sf"/>
</dbReference>
<evidence type="ECO:0000256" key="1">
    <source>
        <dbReference type="ARBA" id="ARBA00004496"/>
    </source>
</evidence>
<dbReference type="PANTHER" id="PTHR46006">
    <property type="entry name" value="RHO GUANINE NUCLEOTIDE EXCHANGE FACTOR AT 64C, ISOFORM A"/>
    <property type="match status" value="1"/>
</dbReference>
<dbReference type="PROSITE" id="PS00741">
    <property type="entry name" value="DH_1"/>
    <property type="match status" value="1"/>
</dbReference>
<comment type="caution">
    <text evidence="9">The sequence shown here is derived from an EMBL/GenBank/DDBJ whole genome shotgun (WGS) entry which is preliminary data.</text>
</comment>
<dbReference type="OrthoDB" id="5558943at2759"/>
<dbReference type="SUPFAM" id="SSF47576">
    <property type="entry name" value="Calponin-homology domain, CH-domain"/>
    <property type="match status" value="1"/>
</dbReference>
<reference evidence="9 10" key="1">
    <citation type="submission" date="2016-07" db="EMBL/GenBank/DDBJ databases">
        <title>Pervasive Adenine N6-methylation of Active Genes in Fungi.</title>
        <authorList>
            <consortium name="DOE Joint Genome Institute"/>
            <person name="Mondo S.J."/>
            <person name="Dannebaum R.O."/>
            <person name="Kuo R.C."/>
            <person name="Labutti K."/>
            <person name="Haridas S."/>
            <person name="Kuo A."/>
            <person name="Salamov A."/>
            <person name="Ahrendt S.R."/>
            <person name="Lipzen A."/>
            <person name="Sullivan W."/>
            <person name="Andreopoulos W.B."/>
            <person name="Clum A."/>
            <person name="Lindquist E."/>
            <person name="Daum C."/>
            <person name="Ramamoorthy G.K."/>
            <person name="Gryganskyi A."/>
            <person name="Culley D."/>
            <person name="Magnuson J.K."/>
            <person name="James T.Y."/>
            <person name="O'Malley M.A."/>
            <person name="Stajich J.E."/>
            <person name="Spatafora J.W."/>
            <person name="Visel A."/>
            <person name="Grigoriev I.V."/>
        </authorList>
    </citation>
    <scope>NUCLEOTIDE SEQUENCE [LARGE SCALE GENOMIC DNA]</scope>
    <source>
        <strain evidence="9 10">PL171</strain>
    </source>
</reference>
<evidence type="ECO:0000256" key="4">
    <source>
        <dbReference type="ARBA" id="ARBA00022658"/>
    </source>
</evidence>
<dbReference type="InterPro" id="IPR001202">
    <property type="entry name" value="WW_dom"/>
</dbReference>
<dbReference type="PROSITE" id="PS50021">
    <property type="entry name" value="CH"/>
    <property type="match status" value="1"/>
</dbReference>
<evidence type="ECO:0000313" key="9">
    <source>
        <dbReference type="EMBL" id="ORZ39953.1"/>
    </source>
</evidence>
<dbReference type="SUPFAM" id="SSF50044">
    <property type="entry name" value="SH3-domain"/>
    <property type="match status" value="1"/>
</dbReference>
<dbReference type="GO" id="GO:0035025">
    <property type="term" value="P:positive regulation of Rho protein signal transduction"/>
    <property type="evidence" value="ECO:0007669"/>
    <property type="project" value="TreeGrafter"/>
</dbReference>
<dbReference type="SUPFAM" id="SSF50729">
    <property type="entry name" value="PH domain-like"/>
    <property type="match status" value="1"/>
</dbReference>
<evidence type="ECO:0000259" key="8">
    <source>
        <dbReference type="PROSITE" id="PS50021"/>
    </source>
</evidence>
<dbReference type="CDD" id="cd00014">
    <property type="entry name" value="CH_SF"/>
    <property type="match status" value="1"/>
</dbReference>
<evidence type="ECO:0000256" key="3">
    <source>
        <dbReference type="ARBA" id="ARBA00022490"/>
    </source>
</evidence>
<dbReference type="PROSITE" id="PS50010">
    <property type="entry name" value="DH_2"/>
    <property type="match status" value="1"/>
</dbReference>
<dbReference type="InterPro" id="IPR036028">
    <property type="entry name" value="SH3-like_dom_sf"/>
</dbReference>
<evidence type="ECO:0000313" key="10">
    <source>
        <dbReference type="Proteomes" id="UP000193411"/>
    </source>
</evidence>
<dbReference type="InterPro" id="IPR036872">
    <property type="entry name" value="CH_dom_sf"/>
</dbReference>
<feature type="domain" description="WW" evidence="7">
    <location>
        <begin position="1135"/>
        <end position="1160"/>
    </location>
</feature>
<feature type="compositionally biased region" description="Basic residues" evidence="5">
    <location>
        <begin position="1081"/>
        <end position="1098"/>
    </location>
</feature>
<organism evidence="9 10">
    <name type="scientific">Catenaria anguillulae PL171</name>
    <dbReference type="NCBI Taxonomy" id="765915"/>
    <lineage>
        <taxon>Eukaryota</taxon>
        <taxon>Fungi</taxon>
        <taxon>Fungi incertae sedis</taxon>
        <taxon>Blastocladiomycota</taxon>
        <taxon>Blastocladiomycetes</taxon>
        <taxon>Blastocladiales</taxon>
        <taxon>Catenariaceae</taxon>
        <taxon>Catenaria</taxon>
    </lineage>
</organism>
<feature type="compositionally biased region" description="Polar residues" evidence="5">
    <location>
        <begin position="412"/>
        <end position="423"/>
    </location>
</feature>
<dbReference type="InterPro" id="IPR001331">
    <property type="entry name" value="GDS_CDC24_CS"/>
</dbReference>
<keyword evidence="3" id="KW-0963">Cytoplasm</keyword>
<evidence type="ECO:0000259" key="6">
    <source>
        <dbReference type="PROSITE" id="PS50010"/>
    </source>
</evidence>
<dbReference type="Gene3D" id="1.10.418.10">
    <property type="entry name" value="Calponin-like domain"/>
    <property type="match status" value="1"/>
</dbReference>
<proteinExistence type="predicted"/>
<accession>A0A1Y2I1V6</accession>
<gene>
    <name evidence="9" type="ORF">BCR44DRAFT_1425967</name>
</gene>
<dbReference type="Gene3D" id="2.30.30.40">
    <property type="entry name" value="SH3 Domains"/>
    <property type="match status" value="1"/>
</dbReference>
<keyword evidence="2" id="KW-0728">SH3 domain</keyword>
<feature type="region of interest" description="Disordered" evidence="5">
    <location>
        <begin position="1037"/>
        <end position="1118"/>
    </location>
</feature>
<dbReference type="AlphaFoldDB" id="A0A1Y2I1V6"/>
<feature type="domain" description="Calponin-homology (CH)" evidence="8">
    <location>
        <begin position="16"/>
        <end position="134"/>
    </location>
</feature>
<dbReference type="CDD" id="cd00201">
    <property type="entry name" value="WW"/>
    <property type="match status" value="1"/>
</dbReference>
<dbReference type="InterPro" id="IPR001452">
    <property type="entry name" value="SH3_domain"/>
</dbReference>
<dbReference type="InterPro" id="IPR011993">
    <property type="entry name" value="PH-like_dom_sf"/>
</dbReference>
<protein>
    <recommendedName>
        <fullName evidence="11">DH domain-containing protein</fullName>
    </recommendedName>
</protein>
<dbReference type="SMART" id="SM00325">
    <property type="entry name" value="RhoGEF"/>
    <property type="match status" value="1"/>
</dbReference>
<feature type="compositionally biased region" description="Basic and acidic residues" evidence="5">
    <location>
        <begin position="1040"/>
        <end position="1063"/>
    </location>
</feature>
<dbReference type="InterPro" id="IPR051480">
    <property type="entry name" value="Endocytic_GEF_Adapter"/>
</dbReference>
<feature type="domain" description="DH" evidence="6">
    <location>
        <begin position="485"/>
        <end position="682"/>
    </location>
</feature>
<dbReference type="SMART" id="SM00326">
    <property type="entry name" value="SH3"/>
    <property type="match status" value="1"/>
</dbReference>
<dbReference type="EMBL" id="MCFL01000004">
    <property type="protein sequence ID" value="ORZ39953.1"/>
    <property type="molecule type" value="Genomic_DNA"/>
</dbReference>
<dbReference type="GO" id="GO:0005737">
    <property type="term" value="C:cytoplasm"/>
    <property type="evidence" value="ECO:0007669"/>
    <property type="project" value="UniProtKB-SubCell"/>
</dbReference>
<dbReference type="Proteomes" id="UP000193411">
    <property type="component" value="Unassembled WGS sequence"/>
</dbReference>
<dbReference type="Gene3D" id="1.20.900.10">
    <property type="entry name" value="Dbl homology (DH) domain"/>
    <property type="match status" value="1"/>
</dbReference>
<dbReference type="Pfam" id="PF00621">
    <property type="entry name" value="RhoGEF"/>
    <property type="match status" value="1"/>
</dbReference>
<dbReference type="GO" id="GO:0005085">
    <property type="term" value="F:guanyl-nucleotide exchange factor activity"/>
    <property type="evidence" value="ECO:0007669"/>
    <property type="project" value="UniProtKB-KW"/>
</dbReference>
<comment type="subcellular location">
    <subcellularLocation>
        <location evidence="1">Cytoplasm</location>
    </subcellularLocation>
</comment>
<evidence type="ECO:0000256" key="5">
    <source>
        <dbReference type="SAM" id="MobiDB-lite"/>
    </source>
</evidence>